<dbReference type="GO" id="GO:0005184">
    <property type="term" value="F:neuropeptide hormone activity"/>
    <property type="evidence" value="ECO:0007669"/>
    <property type="project" value="InterPro"/>
</dbReference>
<evidence type="ECO:0000256" key="7">
    <source>
        <dbReference type="SAM" id="SignalP"/>
    </source>
</evidence>
<proteinExistence type="evidence at transcript level"/>
<reference evidence="8" key="1">
    <citation type="submission" date="2015-06" db="EMBL/GenBank/DDBJ databases">
        <title>Identification of neuropeptides and their putative G protein-coupled receptors in the rice striped stem borer Chilo suppressalis.</title>
        <authorList>
            <person name="Xu G."/>
            <person name="Ye G.-Y."/>
        </authorList>
    </citation>
    <scope>NUCLEOTIDE SEQUENCE</scope>
</reference>
<reference evidence="9" key="2">
    <citation type="submission" date="2021-12" db="EMBL/GenBank/DDBJ databases">
        <authorList>
            <person name="King R."/>
        </authorList>
    </citation>
    <scope>NUCLEOTIDE SEQUENCE</scope>
</reference>
<accession>A0A0S1U2A8</accession>
<evidence type="ECO:0000313" key="9">
    <source>
        <dbReference type="EMBL" id="CAH0663577.1"/>
    </source>
</evidence>
<gene>
    <name evidence="8" type="primary">CAPAa</name>
    <name evidence="9" type="ORF">CHILSU_LOCUS180</name>
</gene>
<evidence type="ECO:0000313" key="8">
    <source>
        <dbReference type="EMBL" id="ALM30308.1"/>
    </source>
</evidence>
<keyword evidence="3" id="KW-0964">Secreted</keyword>
<dbReference type="OrthoDB" id="6430009at2759"/>
<evidence type="ECO:0000256" key="6">
    <source>
        <dbReference type="SAM" id="MobiDB-lite"/>
    </source>
</evidence>
<dbReference type="GO" id="GO:0007218">
    <property type="term" value="P:neuropeptide signaling pathway"/>
    <property type="evidence" value="ECO:0007669"/>
    <property type="project" value="UniProtKB-KW"/>
</dbReference>
<feature type="signal peptide" evidence="7">
    <location>
        <begin position="1"/>
        <end position="19"/>
    </location>
</feature>
<feature type="compositionally biased region" description="Basic and acidic residues" evidence="6">
    <location>
        <begin position="132"/>
        <end position="148"/>
    </location>
</feature>
<evidence type="ECO:0000256" key="2">
    <source>
        <dbReference type="ARBA" id="ARBA00007714"/>
    </source>
</evidence>
<organism evidence="8">
    <name type="scientific">Chilo suppressalis</name>
    <name type="common">Asiatic rice borer moth</name>
    <dbReference type="NCBI Taxonomy" id="168631"/>
    <lineage>
        <taxon>Eukaryota</taxon>
        <taxon>Metazoa</taxon>
        <taxon>Ecdysozoa</taxon>
        <taxon>Arthropoda</taxon>
        <taxon>Hexapoda</taxon>
        <taxon>Insecta</taxon>
        <taxon>Pterygota</taxon>
        <taxon>Neoptera</taxon>
        <taxon>Endopterygota</taxon>
        <taxon>Lepidoptera</taxon>
        <taxon>Glossata</taxon>
        <taxon>Ditrysia</taxon>
        <taxon>Pyraloidea</taxon>
        <taxon>Crambidae</taxon>
        <taxon>Crambinae</taxon>
        <taxon>Chilo</taxon>
    </lineage>
</organism>
<dbReference type="EMBL" id="OU963894">
    <property type="protein sequence ID" value="CAH0663577.1"/>
    <property type="molecule type" value="Genomic_DNA"/>
</dbReference>
<evidence type="ECO:0000313" key="10">
    <source>
        <dbReference type="Proteomes" id="UP001153292"/>
    </source>
</evidence>
<comment type="subcellular location">
    <subcellularLocation>
        <location evidence="1">Secreted</location>
    </subcellularLocation>
</comment>
<sequence length="155" mass="17416">MQSPVRIVVSTFLLTSVIASAYHSSAKLRRDGVLNLYPFPRVGRASKHTWQVPLSDFYLEYEPMTAKRQLYAFPRVGRSDATLLRDQFPGAAAGGAEEAQRADGPGMWFGPRLGRSFKTDEDEISIQGDNTGRSDPEQMESTPHEDRKKRQTKLN</sequence>
<feature type="chain" id="PRO_5006590954" evidence="7">
    <location>
        <begin position="20"/>
        <end position="155"/>
    </location>
</feature>
<keyword evidence="5 8" id="KW-0527">Neuropeptide</keyword>
<dbReference type="GO" id="GO:0005576">
    <property type="term" value="C:extracellular region"/>
    <property type="evidence" value="ECO:0007669"/>
    <property type="project" value="UniProtKB-SubCell"/>
</dbReference>
<evidence type="ECO:0000256" key="5">
    <source>
        <dbReference type="ARBA" id="ARBA00023320"/>
    </source>
</evidence>
<dbReference type="PROSITE" id="PS00539">
    <property type="entry name" value="PYROKININ"/>
    <property type="match status" value="1"/>
</dbReference>
<dbReference type="EMBL" id="KT005957">
    <property type="protein sequence ID" value="ALM30308.1"/>
    <property type="molecule type" value="mRNA"/>
</dbReference>
<evidence type="ECO:0000256" key="3">
    <source>
        <dbReference type="ARBA" id="ARBA00022525"/>
    </source>
</evidence>
<dbReference type="AlphaFoldDB" id="A0A0S1U2A8"/>
<keyword evidence="10" id="KW-1185">Reference proteome</keyword>
<evidence type="ECO:0000256" key="4">
    <source>
        <dbReference type="ARBA" id="ARBA00022815"/>
    </source>
</evidence>
<comment type="similarity">
    <text evidence="2">Belongs to the pyrokinin family.</text>
</comment>
<dbReference type="Proteomes" id="UP001153292">
    <property type="component" value="Chromosome 1"/>
</dbReference>
<feature type="region of interest" description="Disordered" evidence="6">
    <location>
        <begin position="88"/>
        <end position="155"/>
    </location>
</feature>
<name>A0A0S1U2A8_CHISP</name>
<keyword evidence="4" id="KW-0027">Amidation</keyword>
<keyword evidence="7" id="KW-0732">Signal</keyword>
<protein>
    <submittedName>
        <fullName evidence="8">Insect neuropeptide</fullName>
    </submittedName>
</protein>
<dbReference type="InterPro" id="IPR001484">
    <property type="entry name" value="Pyrokinin_CS"/>
</dbReference>
<evidence type="ECO:0000256" key="1">
    <source>
        <dbReference type="ARBA" id="ARBA00004613"/>
    </source>
</evidence>